<dbReference type="InterPro" id="IPR000843">
    <property type="entry name" value="HTH_LacI"/>
</dbReference>
<name>A0A1G6ZXE3_9ACTN</name>
<evidence type="ECO:0000313" key="5">
    <source>
        <dbReference type="EMBL" id="SDE07344.1"/>
    </source>
</evidence>
<dbReference type="InterPro" id="IPR010982">
    <property type="entry name" value="Lambda_DNA-bd_dom_sf"/>
</dbReference>
<keyword evidence="6" id="KW-1185">Reference proteome</keyword>
<dbReference type="AlphaFoldDB" id="A0A1G6ZXE3"/>
<protein>
    <submittedName>
        <fullName evidence="5">LacI family transcriptional regulator</fullName>
    </submittedName>
</protein>
<sequence>MSKPARPRATLTEVAERAGVSKATASKVLNGRPGVAEETRRVVREAIADLEYVPSTGPRETTAPQSIHVVFDTILNMYAVYVLDGLISGGRELGVEVVVSALDSAVTAQNHPIGLDRIKEIAASGAAGLVVVTAELTGEEMTACEQLGLPLVVIDPANPLDERVTSLGATNWAGGVQATRHLIDLGHRRIGFAGGPERSVPARERLHGYREALEAAGIEVDPALVRSGTFSPGSGESSAEALLDLKDPPTAIFAASDSVAVGVVRSARRRGMLVPADLSVVGFDDTYNAMWVEPPLTTVRQPLRQMGKVAARTALDLAAGKVPDSHHVQLATSLIVRGSTVGPR</sequence>
<gene>
    <name evidence="5" type="ORF">SAMN05216270_11223</name>
</gene>
<organism evidence="5 6">
    <name type="scientific">Glycomyces harbinensis</name>
    <dbReference type="NCBI Taxonomy" id="58114"/>
    <lineage>
        <taxon>Bacteria</taxon>
        <taxon>Bacillati</taxon>
        <taxon>Actinomycetota</taxon>
        <taxon>Actinomycetes</taxon>
        <taxon>Glycomycetales</taxon>
        <taxon>Glycomycetaceae</taxon>
        <taxon>Glycomyces</taxon>
    </lineage>
</organism>
<dbReference type="STRING" id="58114.SAMN05216270_11223"/>
<keyword evidence="3" id="KW-0804">Transcription</keyword>
<dbReference type="CDD" id="cd01392">
    <property type="entry name" value="HTH_LacI"/>
    <property type="match status" value="1"/>
</dbReference>
<dbReference type="Gene3D" id="3.40.50.2300">
    <property type="match status" value="2"/>
</dbReference>
<dbReference type="SUPFAM" id="SSF53822">
    <property type="entry name" value="Periplasmic binding protein-like I"/>
    <property type="match status" value="1"/>
</dbReference>
<dbReference type="GO" id="GO:0003700">
    <property type="term" value="F:DNA-binding transcription factor activity"/>
    <property type="evidence" value="ECO:0007669"/>
    <property type="project" value="TreeGrafter"/>
</dbReference>
<evidence type="ECO:0000313" key="6">
    <source>
        <dbReference type="Proteomes" id="UP000198949"/>
    </source>
</evidence>
<dbReference type="SMART" id="SM00354">
    <property type="entry name" value="HTH_LACI"/>
    <property type="match status" value="1"/>
</dbReference>
<dbReference type="Pfam" id="PF00356">
    <property type="entry name" value="LacI"/>
    <property type="match status" value="1"/>
</dbReference>
<evidence type="ECO:0000256" key="3">
    <source>
        <dbReference type="ARBA" id="ARBA00023163"/>
    </source>
</evidence>
<dbReference type="CDD" id="cd06296">
    <property type="entry name" value="PBP1_CatR-like"/>
    <property type="match status" value="1"/>
</dbReference>
<feature type="domain" description="HTH lacI-type" evidence="4">
    <location>
        <begin position="9"/>
        <end position="63"/>
    </location>
</feature>
<dbReference type="EMBL" id="FNAD01000012">
    <property type="protein sequence ID" value="SDE07344.1"/>
    <property type="molecule type" value="Genomic_DNA"/>
</dbReference>
<keyword evidence="2" id="KW-0238">DNA-binding</keyword>
<dbReference type="InterPro" id="IPR046335">
    <property type="entry name" value="LacI/GalR-like_sensor"/>
</dbReference>
<dbReference type="OrthoDB" id="3227375at2"/>
<dbReference type="PANTHER" id="PTHR30146">
    <property type="entry name" value="LACI-RELATED TRANSCRIPTIONAL REPRESSOR"/>
    <property type="match status" value="1"/>
</dbReference>
<dbReference type="InterPro" id="IPR028082">
    <property type="entry name" value="Peripla_BP_I"/>
</dbReference>
<evidence type="ECO:0000256" key="1">
    <source>
        <dbReference type="ARBA" id="ARBA00023015"/>
    </source>
</evidence>
<proteinExistence type="predicted"/>
<reference evidence="6" key="1">
    <citation type="submission" date="2016-10" db="EMBL/GenBank/DDBJ databases">
        <authorList>
            <person name="Varghese N."/>
            <person name="Submissions S."/>
        </authorList>
    </citation>
    <scope>NUCLEOTIDE SEQUENCE [LARGE SCALE GENOMIC DNA]</scope>
    <source>
        <strain evidence="6">CGMCC 4.3516</strain>
    </source>
</reference>
<dbReference type="GO" id="GO:0000976">
    <property type="term" value="F:transcription cis-regulatory region binding"/>
    <property type="evidence" value="ECO:0007669"/>
    <property type="project" value="TreeGrafter"/>
</dbReference>
<dbReference type="SUPFAM" id="SSF47413">
    <property type="entry name" value="lambda repressor-like DNA-binding domains"/>
    <property type="match status" value="1"/>
</dbReference>
<dbReference type="PANTHER" id="PTHR30146:SF153">
    <property type="entry name" value="LACTOSE OPERON REPRESSOR"/>
    <property type="match status" value="1"/>
</dbReference>
<dbReference type="Gene3D" id="1.10.260.40">
    <property type="entry name" value="lambda repressor-like DNA-binding domains"/>
    <property type="match status" value="1"/>
</dbReference>
<evidence type="ECO:0000259" key="4">
    <source>
        <dbReference type="PROSITE" id="PS50932"/>
    </source>
</evidence>
<keyword evidence="1" id="KW-0805">Transcription regulation</keyword>
<dbReference type="Proteomes" id="UP000198949">
    <property type="component" value="Unassembled WGS sequence"/>
</dbReference>
<dbReference type="PROSITE" id="PS50932">
    <property type="entry name" value="HTH_LACI_2"/>
    <property type="match status" value="1"/>
</dbReference>
<evidence type="ECO:0000256" key="2">
    <source>
        <dbReference type="ARBA" id="ARBA00023125"/>
    </source>
</evidence>
<dbReference type="PROSITE" id="PS00356">
    <property type="entry name" value="HTH_LACI_1"/>
    <property type="match status" value="1"/>
</dbReference>
<accession>A0A1G6ZXE3</accession>
<dbReference type="Pfam" id="PF13377">
    <property type="entry name" value="Peripla_BP_3"/>
    <property type="match status" value="1"/>
</dbReference>
<dbReference type="RefSeq" id="WP_091038535.1">
    <property type="nucleotide sequence ID" value="NZ_FNAD01000012.1"/>
</dbReference>